<dbReference type="SMART" id="SM00240">
    <property type="entry name" value="FHA"/>
    <property type="match status" value="1"/>
</dbReference>
<dbReference type="Pfam" id="PF20232">
    <property type="entry name" value="T6SS_FHA_C"/>
    <property type="match status" value="1"/>
</dbReference>
<dbReference type="InterPro" id="IPR000253">
    <property type="entry name" value="FHA_dom"/>
</dbReference>
<dbReference type="Gene3D" id="2.60.200.20">
    <property type="match status" value="1"/>
</dbReference>
<dbReference type="OrthoDB" id="273564at2"/>
<dbReference type="CDD" id="cd00060">
    <property type="entry name" value="FHA"/>
    <property type="match status" value="1"/>
</dbReference>
<dbReference type="EMBL" id="CP014327">
    <property type="protein sequence ID" value="AML50709.1"/>
    <property type="molecule type" value="Genomic_DNA"/>
</dbReference>
<dbReference type="PANTHER" id="PTHR23308">
    <property type="entry name" value="NUCLEAR INHIBITOR OF PROTEIN PHOSPHATASE-1"/>
    <property type="match status" value="1"/>
</dbReference>
<accession>A0A126UZ36</accession>
<dbReference type="AlphaFoldDB" id="A0A126UZ36"/>
<dbReference type="SUPFAM" id="SSF49879">
    <property type="entry name" value="SMAD/FHA domain"/>
    <property type="match status" value="1"/>
</dbReference>
<feature type="region of interest" description="Disordered" evidence="1">
    <location>
        <begin position="152"/>
        <end position="253"/>
    </location>
</feature>
<dbReference type="InterPro" id="IPR017735">
    <property type="entry name" value="T6SS_FHA"/>
</dbReference>
<dbReference type="NCBIfam" id="TIGR03354">
    <property type="entry name" value="VI_FHA"/>
    <property type="match status" value="1"/>
</dbReference>
<evidence type="ECO:0000256" key="1">
    <source>
        <dbReference type="SAM" id="MobiDB-lite"/>
    </source>
</evidence>
<feature type="domain" description="FHA" evidence="2">
    <location>
        <begin position="27"/>
        <end position="77"/>
    </location>
</feature>
<dbReference type="PROSITE" id="PS50006">
    <property type="entry name" value="FHA_DOMAIN"/>
    <property type="match status" value="1"/>
</dbReference>
<organism evidence="3 4">
    <name type="scientific">Falsihalocynthiibacter arcticus</name>
    <dbReference type="NCBI Taxonomy" id="1579316"/>
    <lineage>
        <taxon>Bacteria</taxon>
        <taxon>Pseudomonadati</taxon>
        <taxon>Pseudomonadota</taxon>
        <taxon>Alphaproteobacteria</taxon>
        <taxon>Rhodobacterales</taxon>
        <taxon>Roseobacteraceae</taxon>
        <taxon>Falsihalocynthiibacter</taxon>
    </lineage>
</organism>
<proteinExistence type="predicted"/>
<evidence type="ECO:0000313" key="4">
    <source>
        <dbReference type="Proteomes" id="UP000070371"/>
    </source>
</evidence>
<evidence type="ECO:0000259" key="2">
    <source>
        <dbReference type="PROSITE" id="PS50006"/>
    </source>
</evidence>
<dbReference type="STRING" id="1579316.RC74_04900"/>
<dbReference type="InterPro" id="IPR008984">
    <property type="entry name" value="SMAD_FHA_dom_sf"/>
</dbReference>
<evidence type="ECO:0000313" key="3">
    <source>
        <dbReference type="EMBL" id="AML50709.1"/>
    </source>
</evidence>
<feature type="compositionally biased region" description="Low complexity" evidence="1">
    <location>
        <begin position="196"/>
        <end position="218"/>
    </location>
</feature>
<name>A0A126UZ36_9RHOB</name>
<keyword evidence="4" id="KW-1185">Reference proteome</keyword>
<protein>
    <recommendedName>
        <fullName evidence="2">FHA domain-containing protein</fullName>
    </recommendedName>
</protein>
<dbReference type="InterPro" id="IPR046883">
    <property type="entry name" value="T6SS_FHA_C"/>
</dbReference>
<dbReference type="InterPro" id="IPR050923">
    <property type="entry name" value="Cell_Proc_Reg/RNA_Proc"/>
</dbReference>
<dbReference type="Proteomes" id="UP000070371">
    <property type="component" value="Chromosome"/>
</dbReference>
<gene>
    <name evidence="3" type="ORF">RC74_04900</name>
</gene>
<dbReference type="Pfam" id="PF00498">
    <property type="entry name" value="FHA"/>
    <property type="match status" value="1"/>
</dbReference>
<sequence>MTVILHFQSTGTIPGNAQPFRMSGASMTIGRSDQNDLVLPDPDKVISGRHSAIEDHGGNVVVIDFSTNGTFLNYNKAALGPTPTPLNDGDILSIGTYELLVEIAAGVPAGVPDSFESQSDYQSAPLTTGAAQIMDVLDDSSGDDFLDDLLGPSTPIQGHQSVIRDQIGDDGLMPPMGDDDDDLMMPRQEENRDQGASISEHSSSLEDSFSASAPASSAIPDDWDLGDLGPIGGSDTQDASPLDPFAVPPVPTPIVEIPEEPLDVAPVAPPPRVEVTLTAQTVATPVATTGDDRAARAFLNALGEGALSCSDDALEETMDRLGKVMRTMILGVREILMTRATIKSEFRINQTMISHGGNNPLKFSVSPEQAIESMVKPTTKGYMDAVAASEQALTDIKAHEVAMMTGMEAALKGVLAKMEPKALVKLIESDRGFRSPLTNKKASYWDGFEHKYQEIVDQAENDFQDLFSNEFAKAYQDQLDRLK</sequence>
<dbReference type="KEGG" id="hat:RC74_04900"/>
<reference evidence="3 4" key="1">
    <citation type="submission" date="2016-02" db="EMBL/GenBank/DDBJ databases">
        <title>Complete genome sequence of Halocynthiibacter arcticus PAMC 20958t from arctic marine sediment.</title>
        <authorList>
            <person name="Lee Y.M."/>
            <person name="Baek K."/>
            <person name="Lee H.K."/>
            <person name="Shin S.C."/>
        </authorList>
    </citation>
    <scope>NUCLEOTIDE SEQUENCE [LARGE SCALE GENOMIC DNA]</scope>
    <source>
        <strain evidence="3">PAMC 20958</strain>
    </source>
</reference>
<dbReference type="RefSeq" id="WP_039002371.1">
    <property type="nucleotide sequence ID" value="NZ_CP014327.1"/>
</dbReference>